<feature type="domain" description="ABC transporter" evidence="3">
    <location>
        <begin position="2"/>
        <end position="241"/>
    </location>
</feature>
<evidence type="ECO:0000313" key="5">
    <source>
        <dbReference type="Proteomes" id="UP000185502"/>
    </source>
</evidence>
<gene>
    <name evidence="4" type="ORF">N187_01540</name>
</gene>
<dbReference type="InterPro" id="IPR050107">
    <property type="entry name" value="ABC_carbohydrate_import_ATPase"/>
</dbReference>
<accession>A0ABM6FU92</accession>
<organism evidence="4 5">
    <name type="scientific">Borrelia anserina Es</name>
    <dbReference type="NCBI Taxonomy" id="1365188"/>
    <lineage>
        <taxon>Bacteria</taxon>
        <taxon>Pseudomonadati</taxon>
        <taxon>Spirochaetota</taxon>
        <taxon>Spirochaetia</taxon>
        <taxon>Spirochaetales</taxon>
        <taxon>Borreliaceae</taxon>
        <taxon>Borrelia</taxon>
    </lineage>
</organism>
<evidence type="ECO:0000256" key="2">
    <source>
        <dbReference type="ARBA" id="ARBA00022840"/>
    </source>
</evidence>
<dbReference type="SUPFAM" id="SSF52540">
    <property type="entry name" value="P-loop containing nucleoside triphosphate hydrolases"/>
    <property type="match status" value="2"/>
</dbReference>
<name>A0ABM6FU92_BORAN</name>
<sequence length="486" mass="56542">MVEFKNIVKSFPDVEKPILDSVNLRIEEAKILTVIGRNGEGKSTLSKIIAGFIHFDSGDVFVNSNRQKNWNVDMAKSNGIYIVSQVPKLDMNLKVWEYLSIYWFDSQFFMPISRSKTYRYYKWLRQFYNIDFDLEICIQDLNIKETYLLLIISSLKENAKIIIFDESVAYFSQKEAKEFIKLLQDLKKAGITSLFVTHREIGDAIKFSDEFIILKEGKCFRTTNKEIILSKLEIPADKFIDTSIRHCRLSNEDFIKFNLFFEDFWKYDISFSLKKRGVLGIIAEDAAIKTWEKLFLGKIPFVGCIKMNGYRYEHINFCELKAGFLPLGIGNLFSDNTTILDGFLVKIMTFENEVFIKQSTINKLKKSFKDDMEYCDSKIFKTFYSKSLAFSGGTLKKLALFREKYITKSFLICFSPLSNLDYRAYIEIANFIRNFSNEKPILLITPNLDELFLLSDDILAIKAGEVVLSLKREHVNKATLKEMLFI</sequence>
<dbReference type="Gene3D" id="3.40.50.300">
    <property type="entry name" value="P-loop containing nucleotide triphosphate hydrolases"/>
    <property type="match status" value="2"/>
</dbReference>
<protein>
    <submittedName>
        <fullName evidence="4">Sugar ABC transporter ATP-binding protein</fullName>
    </submittedName>
</protein>
<keyword evidence="5" id="KW-1185">Reference proteome</keyword>
<proteinExistence type="predicted"/>
<dbReference type="InterPro" id="IPR003439">
    <property type="entry name" value="ABC_transporter-like_ATP-bd"/>
</dbReference>
<dbReference type="PANTHER" id="PTHR43790:SF2">
    <property type="entry name" value="AUTOINDUCER 2 IMPORT ATP-BINDING PROTEIN LSRA"/>
    <property type="match status" value="1"/>
</dbReference>
<dbReference type="PANTHER" id="PTHR43790">
    <property type="entry name" value="CARBOHYDRATE TRANSPORT ATP-BINDING PROTEIN MG119-RELATED"/>
    <property type="match status" value="1"/>
</dbReference>
<dbReference type="InterPro" id="IPR027417">
    <property type="entry name" value="P-loop_NTPase"/>
</dbReference>
<reference evidence="4" key="1">
    <citation type="submission" date="2015-12" db="EMBL/GenBank/DDBJ databases">
        <title>Chromosome of the avian spirochetosis agent Borrelia anserina Es.</title>
        <authorList>
            <person name="Elbir H."/>
            <person name="Sitlani P."/>
            <person name="Bergstroem S."/>
            <person name="Barbour A.G."/>
        </authorList>
    </citation>
    <scope>NUCLEOTIDE SEQUENCE [LARGE SCALE GENOMIC DNA]</scope>
    <source>
        <strain evidence="4">Es</strain>
    </source>
</reference>
<keyword evidence="2 4" id="KW-0067">ATP-binding</keyword>
<dbReference type="Proteomes" id="UP000185502">
    <property type="component" value="Chromosome"/>
</dbReference>
<keyword evidence="1" id="KW-0547">Nucleotide-binding</keyword>
<dbReference type="RefSeq" id="WP_025419520.1">
    <property type="nucleotide sequence ID" value="NZ_CP013704.1"/>
</dbReference>
<evidence type="ECO:0000256" key="1">
    <source>
        <dbReference type="ARBA" id="ARBA00022741"/>
    </source>
</evidence>
<evidence type="ECO:0000313" key="4">
    <source>
        <dbReference type="EMBL" id="APR64802.1"/>
    </source>
</evidence>
<dbReference type="GO" id="GO:0005524">
    <property type="term" value="F:ATP binding"/>
    <property type="evidence" value="ECO:0007669"/>
    <property type="project" value="UniProtKB-KW"/>
</dbReference>
<evidence type="ECO:0000259" key="3">
    <source>
        <dbReference type="PROSITE" id="PS50893"/>
    </source>
</evidence>
<dbReference type="Pfam" id="PF00005">
    <property type="entry name" value="ABC_tran"/>
    <property type="match status" value="1"/>
</dbReference>
<dbReference type="PROSITE" id="PS50893">
    <property type="entry name" value="ABC_TRANSPORTER_2"/>
    <property type="match status" value="1"/>
</dbReference>
<dbReference type="EMBL" id="CP013704">
    <property type="protein sequence ID" value="APR64802.1"/>
    <property type="molecule type" value="Genomic_DNA"/>
</dbReference>